<reference evidence="1 2" key="1">
    <citation type="submission" date="2014-06" db="EMBL/GenBank/DDBJ databases">
        <title>Evolutionary Origins and Diversification of the Mycorrhizal Mutualists.</title>
        <authorList>
            <consortium name="DOE Joint Genome Institute"/>
            <consortium name="Mycorrhizal Genomics Consortium"/>
            <person name="Kohler A."/>
            <person name="Kuo A."/>
            <person name="Nagy L.G."/>
            <person name="Floudas D."/>
            <person name="Copeland A."/>
            <person name="Barry K.W."/>
            <person name="Cichocki N."/>
            <person name="Veneault-Fourrey C."/>
            <person name="LaButti K."/>
            <person name="Lindquist E.A."/>
            <person name="Lipzen A."/>
            <person name="Lundell T."/>
            <person name="Morin E."/>
            <person name="Murat C."/>
            <person name="Riley R."/>
            <person name="Ohm R."/>
            <person name="Sun H."/>
            <person name="Tunlid A."/>
            <person name="Henrissat B."/>
            <person name="Grigoriev I.V."/>
            <person name="Hibbett D.S."/>
            <person name="Martin F."/>
        </authorList>
    </citation>
    <scope>NUCLEOTIDE SEQUENCE [LARGE SCALE GENOMIC DNA]</scope>
    <source>
        <strain evidence="1 2">SS14</strain>
    </source>
</reference>
<accession>A0A0C9UFB6</accession>
<dbReference type="HOGENOM" id="CLU_007337_2_1_1"/>
<feature type="non-terminal residue" evidence="1">
    <location>
        <position position="1"/>
    </location>
</feature>
<evidence type="ECO:0000313" key="2">
    <source>
        <dbReference type="Proteomes" id="UP000054279"/>
    </source>
</evidence>
<keyword evidence="2" id="KW-1185">Reference proteome</keyword>
<organism evidence="1 2">
    <name type="scientific">Sphaerobolus stellatus (strain SS14)</name>
    <dbReference type="NCBI Taxonomy" id="990650"/>
    <lineage>
        <taxon>Eukaryota</taxon>
        <taxon>Fungi</taxon>
        <taxon>Dikarya</taxon>
        <taxon>Basidiomycota</taxon>
        <taxon>Agaricomycotina</taxon>
        <taxon>Agaricomycetes</taxon>
        <taxon>Phallomycetidae</taxon>
        <taxon>Geastrales</taxon>
        <taxon>Sphaerobolaceae</taxon>
        <taxon>Sphaerobolus</taxon>
    </lineage>
</organism>
<proteinExistence type="predicted"/>
<protein>
    <submittedName>
        <fullName evidence="1">Uncharacterized protein</fullName>
    </submittedName>
</protein>
<dbReference type="OrthoDB" id="3257409at2759"/>
<dbReference type="Proteomes" id="UP000054279">
    <property type="component" value="Unassembled WGS sequence"/>
</dbReference>
<sequence length="125" mass="14439">FDCCSNSCYAFLGEYMDLTECPKCGHLHWNDVGKSYSQCEYLPIIPRLQGFYCNPEMVKKLLYCSQRERAPGVYEDFFDGSYYQELLETSIGNKDEVLTRKLFEDDRDLALGLLGDGVQVFKKSK</sequence>
<name>A0A0C9UFB6_SPHS4</name>
<dbReference type="EMBL" id="KN837521">
    <property type="protein sequence ID" value="KIJ24176.1"/>
    <property type="molecule type" value="Genomic_DNA"/>
</dbReference>
<feature type="non-terminal residue" evidence="1">
    <location>
        <position position="125"/>
    </location>
</feature>
<gene>
    <name evidence="1" type="ORF">M422DRAFT_102395</name>
</gene>
<dbReference type="AlphaFoldDB" id="A0A0C9UFB6"/>
<evidence type="ECO:0000313" key="1">
    <source>
        <dbReference type="EMBL" id="KIJ24176.1"/>
    </source>
</evidence>